<organism evidence="17 18">
    <name type="scientific">Allostreptomyces psammosilenae</name>
    <dbReference type="NCBI Taxonomy" id="1892865"/>
    <lineage>
        <taxon>Bacteria</taxon>
        <taxon>Bacillati</taxon>
        <taxon>Actinomycetota</taxon>
        <taxon>Actinomycetes</taxon>
        <taxon>Kitasatosporales</taxon>
        <taxon>Streptomycetaceae</taxon>
        <taxon>Allostreptomyces</taxon>
    </lineage>
</organism>
<feature type="compositionally biased region" description="Gly residues" evidence="14">
    <location>
        <begin position="19"/>
        <end position="32"/>
    </location>
</feature>
<reference evidence="17 18" key="1">
    <citation type="submission" date="2020-07" db="EMBL/GenBank/DDBJ databases">
        <title>Sequencing the genomes of 1000 actinobacteria strains.</title>
        <authorList>
            <person name="Klenk H.-P."/>
        </authorList>
    </citation>
    <scope>NUCLEOTIDE SEQUENCE [LARGE SCALE GENOMIC DNA]</scope>
    <source>
        <strain evidence="17 18">DSM 42178</strain>
    </source>
</reference>
<evidence type="ECO:0000256" key="14">
    <source>
        <dbReference type="SAM" id="MobiDB-lite"/>
    </source>
</evidence>
<keyword evidence="7" id="KW-0472">Membrane</keyword>
<dbReference type="UniPathway" id="UPA00219"/>
<dbReference type="InterPro" id="IPR038063">
    <property type="entry name" value="Transpep_catalytic_dom"/>
</dbReference>
<dbReference type="Proteomes" id="UP000567795">
    <property type="component" value="Unassembled WGS sequence"/>
</dbReference>
<evidence type="ECO:0000256" key="6">
    <source>
        <dbReference type="ARBA" id="ARBA00022984"/>
    </source>
</evidence>
<gene>
    <name evidence="17" type="ORF">FHU37_003466</name>
</gene>
<feature type="region of interest" description="Disordered" evidence="14">
    <location>
        <begin position="19"/>
        <end position="41"/>
    </location>
</feature>
<dbReference type="Gene3D" id="2.60.40.3780">
    <property type="match status" value="1"/>
</dbReference>
<evidence type="ECO:0000256" key="4">
    <source>
        <dbReference type="ARBA" id="ARBA00022729"/>
    </source>
</evidence>
<evidence type="ECO:0000256" key="15">
    <source>
        <dbReference type="SAM" id="SignalP"/>
    </source>
</evidence>
<evidence type="ECO:0000256" key="1">
    <source>
        <dbReference type="ARBA" id="ARBA00004752"/>
    </source>
</evidence>
<dbReference type="InterPro" id="IPR041280">
    <property type="entry name" value="Big_10"/>
</dbReference>
<feature type="domain" description="L,D-TPase catalytic" evidence="16">
    <location>
        <begin position="239"/>
        <end position="369"/>
    </location>
</feature>
<evidence type="ECO:0000256" key="11">
    <source>
        <dbReference type="ARBA" id="ARBA00023316"/>
    </source>
</evidence>
<dbReference type="GO" id="GO:0005576">
    <property type="term" value="C:extracellular region"/>
    <property type="evidence" value="ECO:0007669"/>
    <property type="project" value="TreeGrafter"/>
</dbReference>
<dbReference type="GO" id="GO:0071972">
    <property type="term" value="F:peptidoglycan L,D-transpeptidase activity"/>
    <property type="evidence" value="ECO:0007669"/>
    <property type="project" value="TreeGrafter"/>
</dbReference>
<dbReference type="EMBL" id="JACBZD010000001">
    <property type="protein sequence ID" value="NYI06523.1"/>
    <property type="molecule type" value="Genomic_DNA"/>
</dbReference>
<feature type="active site" description="Nucleophile" evidence="13">
    <location>
        <position position="338"/>
    </location>
</feature>
<dbReference type="InterPro" id="IPR050979">
    <property type="entry name" value="LD-transpeptidase"/>
</dbReference>
<dbReference type="GO" id="GO:0016746">
    <property type="term" value="F:acyltransferase activity"/>
    <property type="evidence" value="ECO:0007669"/>
    <property type="project" value="UniProtKB-KW"/>
</dbReference>
<comment type="pathway">
    <text evidence="12">Glycan biosynthesis.</text>
</comment>
<evidence type="ECO:0000313" key="18">
    <source>
        <dbReference type="Proteomes" id="UP000567795"/>
    </source>
</evidence>
<evidence type="ECO:0000256" key="3">
    <source>
        <dbReference type="ARBA" id="ARBA00022679"/>
    </source>
</evidence>
<dbReference type="SUPFAM" id="SSF141523">
    <property type="entry name" value="L,D-transpeptidase catalytic domain-like"/>
    <property type="match status" value="1"/>
</dbReference>
<dbReference type="FunFam" id="2.40.440.10:FF:000005">
    <property type="entry name" value="L,D-transpeptidase 2"/>
    <property type="match status" value="1"/>
</dbReference>
<dbReference type="CDD" id="cd13432">
    <property type="entry name" value="LDT_IgD_like_2"/>
    <property type="match status" value="1"/>
</dbReference>
<keyword evidence="5 13" id="KW-0133">Cell shape</keyword>
<evidence type="ECO:0000259" key="16">
    <source>
        <dbReference type="PROSITE" id="PS52029"/>
    </source>
</evidence>
<dbReference type="InterPro" id="IPR005490">
    <property type="entry name" value="LD_TPept_cat_dom"/>
</dbReference>
<dbReference type="Gene3D" id="2.60.40.3710">
    <property type="match status" value="1"/>
</dbReference>
<evidence type="ECO:0000256" key="12">
    <source>
        <dbReference type="ARBA" id="ARBA00060592"/>
    </source>
</evidence>
<sequence>MALLLGALLMITACSGGGASSGGAGGSGGGSGAPDDGSAEATVSTAVLAITPEDGSDNVATDELKVSVRDGELTSVEVTDAEGNEVEGELSEDGATWQPVNRLANGTEYHVTATAEDAAGLEAAQTATFTTVTAADTFIGFFTPEDGSTVGVGMPVSINFNREITNQADVEQHITVTAEPEVEIAPHWFSSTRLDFRPEEYWEPGTKVTLSLRLSGVEGAEGIYGTQSKDVSFTIGRSQISTVDAEAHTMVVERDGEVLREIPISAGSPETPTYNGIMVISEKHEVTRMNGDTVGFGGEYDIPDVPYAMRLSTSGTFVHGNYWSSSDTFGSANVSHGCVGLEARQGGGGNTPAQWFYEESLLGDVLIVKNSDDVTIAPDNGLNGWNMPWDEWVAGSAL</sequence>
<feature type="active site" description="Proton donor/acceptor" evidence="13">
    <location>
        <position position="319"/>
    </location>
</feature>
<evidence type="ECO:0000256" key="10">
    <source>
        <dbReference type="ARBA" id="ARBA00023315"/>
    </source>
</evidence>
<evidence type="ECO:0000256" key="8">
    <source>
        <dbReference type="ARBA" id="ARBA00023139"/>
    </source>
</evidence>
<protein>
    <submittedName>
        <fullName evidence="17">Lipoprotein-anchoring transpeptidase ErfK/SrfK</fullName>
    </submittedName>
</protein>
<evidence type="ECO:0000256" key="2">
    <source>
        <dbReference type="ARBA" id="ARBA00022475"/>
    </source>
</evidence>
<evidence type="ECO:0000313" key="17">
    <source>
        <dbReference type="EMBL" id="NYI06523.1"/>
    </source>
</evidence>
<dbReference type="GO" id="GO:0071555">
    <property type="term" value="P:cell wall organization"/>
    <property type="evidence" value="ECO:0007669"/>
    <property type="project" value="UniProtKB-UniRule"/>
</dbReference>
<keyword evidence="8" id="KW-0564">Palmitate</keyword>
<evidence type="ECO:0000256" key="9">
    <source>
        <dbReference type="ARBA" id="ARBA00023288"/>
    </source>
</evidence>
<keyword evidence="11 13" id="KW-0961">Cell wall biogenesis/degradation</keyword>
<dbReference type="PANTHER" id="PTHR30582">
    <property type="entry name" value="L,D-TRANSPEPTIDASE"/>
    <property type="match status" value="1"/>
</dbReference>
<keyword evidence="6 13" id="KW-0573">Peptidoglycan synthesis</keyword>
<evidence type="ECO:0000256" key="5">
    <source>
        <dbReference type="ARBA" id="ARBA00022960"/>
    </source>
</evidence>
<dbReference type="GO" id="GO:0018104">
    <property type="term" value="P:peptidoglycan-protein cross-linking"/>
    <property type="evidence" value="ECO:0007669"/>
    <property type="project" value="TreeGrafter"/>
</dbReference>
<keyword evidence="3" id="KW-0808">Transferase</keyword>
<comment type="pathway">
    <text evidence="1 13">Cell wall biogenesis; peptidoglycan biosynthesis.</text>
</comment>
<keyword evidence="10" id="KW-0012">Acyltransferase</keyword>
<accession>A0A852ZVV4</accession>
<proteinExistence type="predicted"/>
<feature type="chain" id="PRO_5032409349" evidence="15">
    <location>
        <begin position="20"/>
        <end position="398"/>
    </location>
</feature>
<keyword evidence="18" id="KW-1185">Reference proteome</keyword>
<feature type="signal peptide" evidence="15">
    <location>
        <begin position="1"/>
        <end position="19"/>
    </location>
</feature>
<dbReference type="CDD" id="cd16913">
    <property type="entry name" value="YkuD_like"/>
    <property type="match status" value="1"/>
</dbReference>
<dbReference type="Gene3D" id="2.40.440.10">
    <property type="entry name" value="L,D-transpeptidase catalytic domain-like"/>
    <property type="match status" value="1"/>
</dbReference>
<comment type="caution">
    <text evidence="17">The sequence shown here is derived from an EMBL/GenBank/DDBJ whole genome shotgun (WGS) entry which is preliminary data.</text>
</comment>
<keyword evidence="9 17" id="KW-0449">Lipoprotein</keyword>
<dbReference type="Pfam" id="PF17964">
    <property type="entry name" value="Big_10"/>
    <property type="match status" value="1"/>
</dbReference>
<keyword evidence="4 15" id="KW-0732">Signal</keyword>
<dbReference type="PROSITE" id="PS52029">
    <property type="entry name" value="LD_TPASE"/>
    <property type="match status" value="1"/>
</dbReference>
<dbReference type="PANTHER" id="PTHR30582:SF2">
    <property type="entry name" value="L,D-TRANSPEPTIDASE YCIB-RELATED"/>
    <property type="match status" value="1"/>
</dbReference>
<evidence type="ECO:0000256" key="7">
    <source>
        <dbReference type="ARBA" id="ARBA00023136"/>
    </source>
</evidence>
<dbReference type="GO" id="GO:0008360">
    <property type="term" value="P:regulation of cell shape"/>
    <property type="evidence" value="ECO:0007669"/>
    <property type="project" value="UniProtKB-UniRule"/>
</dbReference>
<name>A0A852ZVV4_9ACTN</name>
<evidence type="ECO:0000256" key="13">
    <source>
        <dbReference type="PROSITE-ProRule" id="PRU01373"/>
    </source>
</evidence>
<dbReference type="Pfam" id="PF03734">
    <property type="entry name" value="YkuD"/>
    <property type="match status" value="1"/>
</dbReference>
<dbReference type="AlphaFoldDB" id="A0A852ZVV4"/>
<keyword evidence="2" id="KW-1003">Cell membrane</keyword>